<dbReference type="OrthoDB" id="400116at2"/>
<evidence type="ECO:0000313" key="4">
    <source>
        <dbReference type="Proteomes" id="UP000013220"/>
    </source>
</evidence>
<reference evidence="3 4" key="1">
    <citation type="journal article" date="2013" name="Genome Announc.">
        <title>Draft Genome Sequences of Mycoplasma alkalescens, Mycoplasma arginini, and Mycoplasma bovigenitalium, Three Species with Equivocal Pathogenic Status for Cattle.</title>
        <authorList>
            <person name="Manso-Silvan L."/>
            <person name="Tardy F."/>
            <person name="Baranowski E."/>
            <person name="Barre A."/>
            <person name="Blanchard A."/>
            <person name="Breton M."/>
            <person name="Couture C."/>
            <person name="Citti C."/>
            <person name="Dordet-Frisoni E."/>
            <person name="Dupuy V."/>
            <person name="Gaurivaud P."/>
            <person name="Jacob D."/>
            <person name="Lemaitre C."/>
            <person name="Nikolski M."/>
            <person name="Nouvel L.X."/>
            <person name="Poumarat F."/>
            <person name="Thebault P."/>
            <person name="Theil S."/>
            <person name="Thiaucourt F."/>
            <person name="Sirand-Pugnet P."/>
        </authorList>
    </citation>
    <scope>NUCLEOTIDE SEQUENCE [LARGE SCALE GENOMIC DNA]</scope>
    <source>
        <strain evidence="3 4">51080</strain>
    </source>
</reference>
<evidence type="ECO:0000259" key="2">
    <source>
        <dbReference type="PROSITE" id="PS50965"/>
    </source>
</evidence>
<accession>N9TV22</accession>
<gene>
    <name evidence="3" type="ORF">MBVG_2370</name>
</gene>
<keyword evidence="1" id="KW-0812">Transmembrane</keyword>
<dbReference type="STRING" id="1188235.MBVG_2370"/>
<protein>
    <recommendedName>
        <fullName evidence="2">NERD domain-containing protein</fullName>
    </recommendedName>
</protein>
<dbReference type="RefSeq" id="WP_004419689.1">
    <property type="nucleotide sequence ID" value="NZ_AORH01000015.1"/>
</dbReference>
<dbReference type="AlphaFoldDB" id="N9TV22"/>
<sequence length="245" mass="28607">MNKILSDINNKTSNNWEIYPISKNMIFGITLGIILMVLVFTLIISLSIFFALRQRRKDTLGFKFEENVNRLLENYAANSKYKFIKGSKFSYGGEQQFEIDGLLYCDKFIIIVESKYFQGNIEGDSNNRFIYVVNDNKKAKFANPLHQNLRHIEHFNKMCGFKIPTFSLLFLPTQANYNLQGKQEWSIVVNTDNFETILNDVYNQLSSSPSIDTDKIKNMLEIIRVNKVKSLKEIKKWERGLKQNE</sequence>
<feature type="transmembrane region" description="Helical" evidence="1">
    <location>
        <begin position="25"/>
        <end position="52"/>
    </location>
</feature>
<keyword evidence="4" id="KW-1185">Reference proteome</keyword>
<dbReference type="PROSITE" id="PS50965">
    <property type="entry name" value="NERD"/>
    <property type="match status" value="1"/>
</dbReference>
<evidence type="ECO:0000256" key="1">
    <source>
        <dbReference type="SAM" id="Phobius"/>
    </source>
</evidence>
<organism evidence="3 4">
    <name type="scientific">Mycoplasmopsis bovigenitalium 51080</name>
    <dbReference type="NCBI Taxonomy" id="1188235"/>
    <lineage>
        <taxon>Bacteria</taxon>
        <taxon>Bacillati</taxon>
        <taxon>Mycoplasmatota</taxon>
        <taxon>Mycoplasmoidales</taxon>
        <taxon>Metamycoplasmataceae</taxon>
        <taxon>Mycoplasmopsis</taxon>
    </lineage>
</organism>
<keyword evidence="1" id="KW-0472">Membrane</keyword>
<keyword evidence="1" id="KW-1133">Transmembrane helix</keyword>
<dbReference type="EMBL" id="AORH01000015">
    <property type="protein sequence ID" value="ENY69974.1"/>
    <property type="molecule type" value="Genomic_DNA"/>
</dbReference>
<proteinExistence type="predicted"/>
<dbReference type="InterPro" id="IPR011528">
    <property type="entry name" value="NERD"/>
</dbReference>
<dbReference type="eggNOG" id="COG0551">
    <property type="taxonomic scope" value="Bacteria"/>
</dbReference>
<comment type="caution">
    <text evidence="3">The sequence shown here is derived from an EMBL/GenBank/DDBJ whole genome shotgun (WGS) entry which is preliminary data.</text>
</comment>
<feature type="domain" description="NERD" evidence="2">
    <location>
        <begin position="60"/>
        <end position="178"/>
    </location>
</feature>
<dbReference type="Pfam" id="PF08378">
    <property type="entry name" value="NERD"/>
    <property type="match status" value="1"/>
</dbReference>
<dbReference type="PATRIC" id="fig|1188235.3.peg.251"/>
<dbReference type="Proteomes" id="UP000013220">
    <property type="component" value="Unassembled WGS sequence"/>
</dbReference>
<evidence type="ECO:0000313" key="3">
    <source>
        <dbReference type="EMBL" id="ENY69974.1"/>
    </source>
</evidence>
<name>N9TV22_9BACT</name>